<dbReference type="GO" id="GO:0006310">
    <property type="term" value="P:DNA recombination"/>
    <property type="evidence" value="ECO:0007669"/>
    <property type="project" value="UniProtKB-KW"/>
</dbReference>
<dbReference type="Pfam" id="PF00589">
    <property type="entry name" value="Phage_integrase"/>
    <property type="match status" value="1"/>
</dbReference>
<feature type="domain" description="Tyr recombinase" evidence="4">
    <location>
        <begin position="221"/>
        <end position="395"/>
    </location>
</feature>
<dbReference type="InterPro" id="IPR025269">
    <property type="entry name" value="SAM-like_dom"/>
</dbReference>
<dbReference type="Proteomes" id="UP001284033">
    <property type="component" value="Unassembled WGS sequence"/>
</dbReference>
<dbReference type="PROSITE" id="PS51898">
    <property type="entry name" value="TYR_RECOMBINASE"/>
    <property type="match status" value="1"/>
</dbReference>
<dbReference type="InterPro" id="IPR035386">
    <property type="entry name" value="Arm-DNA-bind_5"/>
</dbReference>
<dbReference type="PANTHER" id="PTHR30349:SF64">
    <property type="entry name" value="PROPHAGE INTEGRASE INTD-RELATED"/>
    <property type="match status" value="1"/>
</dbReference>
<keyword evidence="2" id="KW-0238">DNA-binding</keyword>
<dbReference type="Pfam" id="PF17293">
    <property type="entry name" value="Arm-DNA-bind_5"/>
    <property type="match status" value="1"/>
</dbReference>
<dbReference type="SUPFAM" id="SSF56349">
    <property type="entry name" value="DNA breaking-rejoining enzymes"/>
    <property type="match status" value="1"/>
</dbReference>
<dbReference type="CDD" id="cd01185">
    <property type="entry name" value="INTN1_C_like"/>
    <property type="match status" value="1"/>
</dbReference>
<name>A0AAP6LK89_RIEAN</name>
<dbReference type="InterPro" id="IPR010998">
    <property type="entry name" value="Integrase_recombinase_N"/>
</dbReference>
<comment type="similarity">
    <text evidence="1">Belongs to the 'phage' integrase family.</text>
</comment>
<dbReference type="InterPro" id="IPR011010">
    <property type="entry name" value="DNA_brk_join_enz"/>
</dbReference>
<keyword evidence="3" id="KW-0233">DNA recombination</keyword>
<dbReference type="GO" id="GO:0015074">
    <property type="term" value="P:DNA integration"/>
    <property type="evidence" value="ECO:0007669"/>
    <property type="project" value="InterPro"/>
</dbReference>
<evidence type="ECO:0000256" key="3">
    <source>
        <dbReference type="ARBA" id="ARBA00023172"/>
    </source>
</evidence>
<dbReference type="AlphaFoldDB" id="A0AAP6LK89"/>
<accession>A0AAP6LK89</accession>
<dbReference type="InterPro" id="IPR013762">
    <property type="entry name" value="Integrase-like_cat_sf"/>
</dbReference>
<dbReference type="InterPro" id="IPR050090">
    <property type="entry name" value="Tyrosine_recombinase_XerCD"/>
</dbReference>
<dbReference type="Gene3D" id="1.10.150.130">
    <property type="match status" value="1"/>
</dbReference>
<dbReference type="Pfam" id="PF13102">
    <property type="entry name" value="Phage_int_SAM_5"/>
    <property type="match status" value="1"/>
</dbReference>
<evidence type="ECO:0000259" key="4">
    <source>
        <dbReference type="PROSITE" id="PS51898"/>
    </source>
</evidence>
<evidence type="ECO:0000313" key="6">
    <source>
        <dbReference type="Proteomes" id="UP001284033"/>
    </source>
</evidence>
<proteinExistence type="inferred from homology"/>
<dbReference type="PANTHER" id="PTHR30349">
    <property type="entry name" value="PHAGE INTEGRASE-RELATED"/>
    <property type="match status" value="1"/>
</dbReference>
<dbReference type="EMBL" id="JAQZHK010000001">
    <property type="protein sequence ID" value="MDY3511890.1"/>
    <property type="molecule type" value="Genomic_DNA"/>
</dbReference>
<evidence type="ECO:0000256" key="1">
    <source>
        <dbReference type="ARBA" id="ARBA00008857"/>
    </source>
</evidence>
<dbReference type="GO" id="GO:0003677">
    <property type="term" value="F:DNA binding"/>
    <property type="evidence" value="ECO:0007669"/>
    <property type="project" value="UniProtKB-KW"/>
</dbReference>
<dbReference type="InterPro" id="IPR002104">
    <property type="entry name" value="Integrase_catalytic"/>
</dbReference>
<organism evidence="5 6">
    <name type="scientific">Riemerella anatipestifer</name>
    <name type="common">Moraxella anatipestifer</name>
    <dbReference type="NCBI Taxonomy" id="34085"/>
    <lineage>
        <taxon>Bacteria</taxon>
        <taxon>Pseudomonadati</taxon>
        <taxon>Bacteroidota</taxon>
        <taxon>Flavobacteriia</taxon>
        <taxon>Flavobacteriales</taxon>
        <taxon>Weeksellaceae</taxon>
        <taxon>Riemerella</taxon>
    </lineage>
</organism>
<reference evidence="5" key="1">
    <citation type="submission" date="2023-01" db="EMBL/GenBank/DDBJ databases">
        <title>Genome-based studies on antimicrobial resistance profiles of Riemerella anatipestifer in China, 1994 to 2021.</title>
        <authorList>
            <person name="Yang Z."/>
            <person name="Zhu D."/>
        </authorList>
    </citation>
    <scope>NUCLEOTIDE SEQUENCE</scope>
    <source>
        <strain evidence="5">RCAD1218</strain>
    </source>
</reference>
<comment type="caution">
    <text evidence="5">The sequence shown here is derived from an EMBL/GenBank/DDBJ whole genome shotgun (WGS) entry which is preliminary data.</text>
</comment>
<dbReference type="Gene3D" id="1.10.443.10">
    <property type="entry name" value="Intergrase catalytic core"/>
    <property type="match status" value="1"/>
</dbReference>
<evidence type="ECO:0000313" key="5">
    <source>
        <dbReference type="EMBL" id="MDY3511890.1"/>
    </source>
</evidence>
<sequence length="402" mass="47846">MNNNKLNILFVLDKVNTNSKGIAPLRCRVTYLQERKVFSIGLFINPNNWDSKKQLAKPPNEENNFINTQLSLIKNNINQAFLFLQVKEEKFDVNDIYTQYKGETLAREYGVLEYYEIYLEKLKKLIDVEIKKQTWDKFSYIRDDVKEFIKFHYKKSDIKLKDLDFNFITEFEYYSKTELKHQQVTINKSLQRFKKVVKQAVIQKYLESNPFEEHKPKKVYPKIVFLTQEELYKLEHHIFQSEILNQVKDCYLFCCYTGLAYKEMFDLKKEDLITKPDGVTWIYKKRDKTGRNFSVPLILPKALKVIEKYSSESEYLLPRVSNQYFNRLLKEIAFVLKIPKNLTHHTSRKTFASTVLLNNDIPIEVISKLLGHSKITTTQEYYAELMPNKLSEQLNKLKDKLK</sequence>
<dbReference type="RefSeq" id="WP_154469036.1">
    <property type="nucleotide sequence ID" value="NZ_CP110126.1"/>
</dbReference>
<evidence type="ECO:0000256" key="2">
    <source>
        <dbReference type="ARBA" id="ARBA00023125"/>
    </source>
</evidence>
<gene>
    <name evidence="5" type="ORF">PG303_01515</name>
</gene>
<protein>
    <submittedName>
        <fullName evidence="5">Site-specific integrase</fullName>
    </submittedName>
</protein>